<feature type="binding site" evidence="10">
    <location>
        <position position="368"/>
    </location>
    <ligand>
        <name>thiamine diphosphate</name>
        <dbReference type="ChEBI" id="CHEBI:58937"/>
    </ligand>
</feature>
<dbReference type="UniPathway" id="UPA00064">
    <property type="reaction ID" value="UER00091"/>
</dbReference>
<dbReference type="SUPFAM" id="SSF52518">
    <property type="entry name" value="Thiamin diphosphate-binding fold (THDP-binding)"/>
    <property type="match status" value="1"/>
</dbReference>
<keyword evidence="8 10" id="KW-0786">Thiamine pyrophosphate</keyword>
<dbReference type="InterPro" id="IPR005477">
    <property type="entry name" value="Dxylulose-5-P_synthase"/>
</dbReference>
<dbReference type="CDD" id="cd07033">
    <property type="entry name" value="TPP_PYR_DXS_TK_like"/>
    <property type="match status" value="1"/>
</dbReference>
<dbReference type="InterPro" id="IPR020826">
    <property type="entry name" value="Transketolase_BS"/>
</dbReference>
<dbReference type="SMART" id="SM00861">
    <property type="entry name" value="Transket_pyr"/>
    <property type="match status" value="1"/>
</dbReference>
<evidence type="ECO:0000256" key="7">
    <source>
        <dbReference type="ARBA" id="ARBA00022977"/>
    </source>
</evidence>
<evidence type="ECO:0000256" key="10">
    <source>
        <dbReference type="HAMAP-Rule" id="MF_00315"/>
    </source>
</evidence>
<dbReference type="EMBL" id="FNID01000017">
    <property type="protein sequence ID" value="SDN35524.1"/>
    <property type="molecule type" value="Genomic_DNA"/>
</dbReference>
<accession>A0A1H0AQA8</accession>
<dbReference type="InterPro" id="IPR005475">
    <property type="entry name" value="Transketolase-like_Pyr-bd"/>
</dbReference>
<evidence type="ECO:0000256" key="9">
    <source>
        <dbReference type="ARBA" id="ARBA00023229"/>
    </source>
</evidence>
<feature type="binding site" evidence="10">
    <location>
        <position position="148"/>
    </location>
    <ligand>
        <name>Mg(2+)</name>
        <dbReference type="ChEBI" id="CHEBI:18420"/>
    </ligand>
</feature>
<dbReference type="GO" id="GO:0030976">
    <property type="term" value="F:thiamine pyrophosphate binding"/>
    <property type="evidence" value="ECO:0007669"/>
    <property type="project" value="UniProtKB-UniRule"/>
</dbReference>
<dbReference type="InterPro" id="IPR029061">
    <property type="entry name" value="THDP-binding"/>
</dbReference>
<feature type="binding site" evidence="10">
    <location>
        <position position="76"/>
    </location>
    <ligand>
        <name>thiamine diphosphate</name>
        <dbReference type="ChEBI" id="CHEBI:58937"/>
    </ligand>
</feature>
<dbReference type="GO" id="GO:0005829">
    <property type="term" value="C:cytosol"/>
    <property type="evidence" value="ECO:0007669"/>
    <property type="project" value="TreeGrafter"/>
</dbReference>
<evidence type="ECO:0000256" key="3">
    <source>
        <dbReference type="ARBA" id="ARBA00011738"/>
    </source>
</evidence>
<name>A0A1H0AQA8_9FIRM</name>
<feature type="binding site" evidence="10">
    <location>
        <position position="177"/>
    </location>
    <ligand>
        <name>Mg(2+)</name>
        <dbReference type="ChEBI" id="CHEBI:18420"/>
    </ligand>
</feature>
<feature type="binding site" evidence="10">
    <location>
        <position position="177"/>
    </location>
    <ligand>
        <name>thiamine diphosphate</name>
        <dbReference type="ChEBI" id="CHEBI:58937"/>
    </ligand>
</feature>
<evidence type="ECO:0000313" key="13">
    <source>
        <dbReference type="Proteomes" id="UP000199182"/>
    </source>
</evidence>
<sequence>MDNDSLLRKLNLPEDLKKLNDFELNQLCIEIREVLIETISQTGGHLASNLGMVELTVAIHTVFDSPQDRILFDVGHQCYTHKLLTGRLEQFSSLRQENGISGFPKSKENIHDAFISGHAGNAISAACGIAAAKRLNGEEGKVLAIVGDGSFTNGLTFEGMNNTGKAAENLIVILNDNEMSISKNVGALAKYLAKIRSRPSYFNAKDRAHRILDHMPLLGDPIEKLLIRGKTTFKELLYHSNYFEAFGFTYLGPVDGHDLSRLKNVLLRAKALKEPVFIHVDTVKGKGFASAEENPGAFHGIAQMDLSGKYTTTSSCETFSTCFGQCLLELADKDDRICAITAAMKYATGLNFFYKKYKERFFDVGIAEEHGVTFAAGLATGGKLPVFAVYSTFLQRAYDEVLHDAAIEQTHIVLAVDRAGIVGDDGETHQGLFDVAFLSSIPGITIFSPFTYAELQLTLKEALYNTPGVVAVRYPRGSQGLYADTFESSIEYTHLSDSKDSNLLVITYGREFSEVLLARDKSTEKFDILKLTKITPIPPECVTMAKGYQHILFIEEGIQNGSVAEHFHTLLAKNGYTGSFTIKAVDNCFVTQASVSSSIRNVGLDSDSIVEYIKQESLR</sequence>
<evidence type="ECO:0000259" key="11">
    <source>
        <dbReference type="SMART" id="SM00861"/>
    </source>
</evidence>
<keyword evidence="13" id="KW-1185">Reference proteome</keyword>
<feature type="domain" description="Transketolase-like pyrimidine-binding" evidence="11">
    <location>
        <begin position="317"/>
        <end position="481"/>
    </location>
</feature>
<dbReference type="Gene3D" id="3.40.50.970">
    <property type="match status" value="2"/>
</dbReference>
<feature type="binding site" evidence="10">
    <location>
        <begin position="117"/>
        <end position="119"/>
    </location>
    <ligand>
        <name>thiamine diphosphate</name>
        <dbReference type="ChEBI" id="CHEBI:58937"/>
    </ligand>
</feature>
<reference evidence="12 13" key="1">
    <citation type="submission" date="2016-10" db="EMBL/GenBank/DDBJ databases">
        <authorList>
            <person name="de Groot N.N."/>
        </authorList>
    </citation>
    <scope>NUCLEOTIDE SEQUENCE [LARGE SCALE GENOMIC DNA]</scope>
    <source>
        <strain evidence="12 13">CGMCC 1.5012</strain>
    </source>
</reference>
<keyword evidence="6 10" id="KW-0460">Magnesium</keyword>
<organism evidence="12 13">
    <name type="scientific">Acetanaerobacterium elongatum</name>
    <dbReference type="NCBI Taxonomy" id="258515"/>
    <lineage>
        <taxon>Bacteria</taxon>
        <taxon>Bacillati</taxon>
        <taxon>Bacillota</taxon>
        <taxon>Clostridia</taxon>
        <taxon>Eubacteriales</taxon>
        <taxon>Oscillospiraceae</taxon>
        <taxon>Acetanaerobacterium</taxon>
    </lineage>
</organism>
<dbReference type="NCBIfam" id="TIGR00204">
    <property type="entry name" value="dxs"/>
    <property type="match status" value="1"/>
</dbReference>
<evidence type="ECO:0000256" key="1">
    <source>
        <dbReference type="ARBA" id="ARBA00004980"/>
    </source>
</evidence>
<comment type="subunit">
    <text evidence="3 10">Homodimer.</text>
</comment>
<dbReference type="GO" id="GO:0000287">
    <property type="term" value="F:magnesium ion binding"/>
    <property type="evidence" value="ECO:0007669"/>
    <property type="project" value="UniProtKB-UniRule"/>
</dbReference>
<dbReference type="NCBIfam" id="NF003933">
    <property type="entry name" value="PRK05444.2-2"/>
    <property type="match status" value="1"/>
</dbReference>
<evidence type="ECO:0000256" key="5">
    <source>
        <dbReference type="ARBA" id="ARBA00022723"/>
    </source>
</evidence>
<comment type="cofactor">
    <cofactor evidence="10">
        <name>thiamine diphosphate</name>
        <dbReference type="ChEBI" id="CHEBI:58937"/>
    </cofactor>
    <text evidence="10">Binds 1 thiamine pyrophosphate per subunit.</text>
</comment>
<gene>
    <name evidence="10" type="primary">dxs</name>
    <name evidence="12" type="ORF">SAMN05192585_1175</name>
</gene>
<dbReference type="PANTHER" id="PTHR43322">
    <property type="entry name" value="1-D-DEOXYXYLULOSE 5-PHOSPHATE SYNTHASE-RELATED"/>
    <property type="match status" value="1"/>
</dbReference>
<comment type="similarity">
    <text evidence="2 10">Belongs to the transketolase family. DXPS subfamily.</text>
</comment>
<comment type="cofactor">
    <cofactor evidence="10">
        <name>Mg(2+)</name>
        <dbReference type="ChEBI" id="CHEBI:18420"/>
    </cofactor>
    <text evidence="10">Binds 1 Mg(2+) ion per subunit.</text>
</comment>
<feature type="binding site" evidence="10">
    <location>
        <begin position="149"/>
        <end position="150"/>
    </location>
    <ligand>
        <name>thiamine diphosphate</name>
        <dbReference type="ChEBI" id="CHEBI:58937"/>
    </ligand>
</feature>
<dbReference type="GO" id="GO:0019288">
    <property type="term" value="P:isopentenyl diphosphate biosynthetic process, methylerythritol 4-phosphate pathway"/>
    <property type="evidence" value="ECO:0007669"/>
    <property type="project" value="TreeGrafter"/>
</dbReference>
<dbReference type="STRING" id="258515.SAMN05192585_1175"/>
<dbReference type="RefSeq" id="WP_092640172.1">
    <property type="nucleotide sequence ID" value="NZ_FNID01000017.1"/>
</dbReference>
<keyword evidence="5 10" id="KW-0479">Metal-binding</keyword>
<dbReference type="HAMAP" id="MF_00315">
    <property type="entry name" value="DXP_synth"/>
    <property type="match status" value="1"/>
</dbReference>
<keyword evidence="7 10" id="KW-0784">Thiamine biosynthesis</keyword>
<dbReference type="PROSITE" id="PS00801">
    <property type="entry name" value="TRANSKETOLASE_1"/>
    <property type="match status" value="1"/>
</dbReference>
<dbReference type="GO" id="GO:0008661">
    <property type="term" value="F:1-deoxy-D-xylulose-5-phosphate synthase activity"/>
    <property type="evidence" value="ECO:0007669"/>
    <property type="project" value="UniProtKB-UniRule"/>
</dbReference>
<dbReference type="GO" id="GO:0016114">
    <property type="term" value="P:terpenoid biosynthetic process"/>
    <property type="evidence" value="ECO:0007669"/>
    <property type="project" value="UniProtKB-UniRule"/>
</dbReference>
<evidence type="ECO:0000256" key="6">
    <source>
        <dbReference type="ARBA" id="ARBA00022842"/>
    </source>
</evidence>
<dbReference type="SUPFAM" id="SSF52922">
    <property type="entry name" value="TK C-terminal domain-like"/>
    <property type="match status" value="1"/>
</dbReference>
<dbReference type="Gene3D" id="3.40.50.920">
    <property type="match status" value="1"/>
</dbReference>
<evidence type="ECO:0000313" key="12">
    <source>
        <dbReference type="EMBL" id="SDN35524.1"/>
    </source>
</evidence>
<comment type="catalytic activity">
    <reaction evidence="10">
        <text>D-glyceraldehyde 3-phosphate + pyruvate + H(+) = 1-deoxy-D-xylulose 5-phosphate + CO2</text>
        <dbReference type="Rhea" id="RHEA:12605"/>
        <dbReference type="ChEBI" id="CHEBI:15361"/>
        <dbReference type="ChEBI" id="CHEBI:15378"/>
        <dbReference type="ChEBI" id="CHEBI:16526"/>
        <dbReference type="ChEBI" id="CHEBI:57792"/>
        <dbReference type="ChEBI" id="CHEBI:59776"/>
        <dbReference type="EC" id="2.2.1.7"/>
    </reaction>
</comment>
<keyword evidence="4 10" id="KW-0808">Transferase</keyword>
<dbReference type="InterPro" id="IPR009014">
    <property type="entry name" value="Transketo_C/PFOR_II"/>
</dbReference>
<comment type="pathway">
    <text evidence="1 10">Metabolic intermediate biosynthesis; 1-deoxy-D-xylulose 5-phosphate biosynthesis; 1-deoxy-D-xylulose 5-phosphate from D-glyceraldehyde 3-phosphate and pyruvate: step 1/1.</text>
</comment>
<evidence type="ECO:0000256" key="4">
    <source>
        <dbReference type="ARBA" id="ARBA00022679"/>
    </source>
</evidence>
<dbReference type="OrthoDB" id="9803371at2"/>
<protein>
    <recommendedName>
        <fullName evidence="10">1-deoxy-D-xylulose-5-phosphate synthase</fullName>
        <ecNumber evidence="10">2.2.1.7</ecNumber>
    </recommendedName>
    <alternativeName>
        <fullName evidence="10">1-deoxyxylulose-5-phosphate synthase</fullName>
        <shortName evidence="10">DXP synthase</shortName>
        <shortName evidence="10">DXPS</shortName>
    </alternativeName>
</protein>
<dbReference type="PROSITE" id="PS00802">
    <property type="entry name" value="TRANSKETOLASE_2"/>
    <property type="match status" value="1"/>
</dbReference>
<dbReference type="Proteomes" id="UP000199182">
    <property type="component" value="Unassembled WGS sequence"/>
</dbReference>
<feature type="binding site" evidence="10">
    <location>
        <position position="288"/>
    </location>
    <ligand>
        <name>thiamine diphosphate</name>
        <dbReference type="ChEBI" id="CHEBI:58937"/>
    </ligand>
</feature>
<dbReference type="InterPro" id="IPR049557">
    <property type="entry name" value="Transketolase_CS"/>
</dbReference>
<dbReference type="AlphaFoldDB" id="A0A1H0AQA8"/>
<evidence type="ECO:0000256" key="2">
    <source>
        <dbReference type="ARBA" id="ARBA00011081"/>
    </source>
</evidence>
<evidence type="ECO:0000256" key="8">
    <source>
        <dbReference type="ARBA" id="ARBA00023052"/>
    </source>
</evidence>
<dbReference type="Pfam" id="PF13292">
    <property type="entry name" value="DXP_synthase_N"/>
    <property type="match status" value="1"/>
</dbReference>
<proteinExistence type="inferred from homology"/>
<keyword evidence="9 10" id="KW-0414">Isoprene biosynthesis</keyword>
<dbReference type="Pfam" id="PF02779">
    <property type="entry name" value="Transket_pyr"/>
    <property type="match status" value="1"/>
</dbReference>
<dbReference type="PANTHER" id="PTHR43322:SF5">
    <property type="entry name" value="1-DEOXY-D-XYLULOSE-5-PHOSPHATE SYNTHASE, CHLOROPLASTIC"/>
    <property type="match status" value="1"/>
</dbReference>
<dbReference type="GO" id="GO:0009228">
    <property type="term" value="P:thiamine biosynthetic process"/>
    <property type="evidence" value="ECO:0007669"/>
    <property type="project" value="UniProtKB-UniRule"/>
</dbReference>
<dbReference type="EC" id="2.2.1.7" evidence="10"/>
<comment type="function">
    <text evidence="10">Catalyzes the acyloin condensation reaction between C atoms 2 and 3 of pyruvate and glyceraldehyde 3-phosphate to yield 1-deoxy-D-xylulose-5-phosphate (DXP).</text>
</comment>
<dbReference type="CDD" id="cd02007">
    <property type="entry name" value="TPP_DXS"/>
    <property type="match status" value="1"/>
</dbReference>